<keyword evidence="6" id="KW-1185">Reference proteome</keyword>
<dbReference type="Pfam" id="PF04767">
    <property type="entry name" value="Pox_F17"/>
    <property type="match status" value="1"/>
</dbReference>
<organismHost>
    <name type="scientific">Odocoileus hemionus</name>
    <name type="common">Mule deer</name>
    <name type="synonym">Cervus hemionus</name>
    <dbReference type="NCBI Taxonomy" id="9872"/>
</organismHost>
<dbReference type="KEGG" id="vg:3346452"/>
<evidence type="ECO:0000256" key="2">
    <source>
        <dbReference type="ARBA" id="ARBA00022921"/>
    </source>
</evidence>
<organism evidence="5 6">
    <name type="scientific">Deerpox virus (strain Mule deer/United States/W-848-83/1983)</name>
    <name type="common">DPV</name>
    <dbReference type="NCBI Taxonomy" id="305674"/>
    <lineage>
        <taxon>Viruses</taxon>
        <taxon>Varidnaviria</taxon>
        <taxon>Bamfordvirae</taxon>
        <taxon>Nucleocytoviricota</taxon>
        <taxon>Pokkesviricetes</taxon>
        <taxon>Chitovirales</taxon>
        <taxon>Poxviridae</taxon>
        <taxon>Chordopoxvirinae</taxon>
        <taxon>Cervidpoxvirus</taxon>
        <taxon>Cervidpoxvirus muledeerpox</taxon>
        <taxon>Mule deerpox virus</taxon>
    </lineage>
</organism>
<keyword evidence="3 5" id="KW-0238">DNA-binding</keyword>
<evidence type="ECO:0000313" key="5">
    <source>
        <dbReference type="EMBL" id="ABI99195.1"/>
    </source>
</evidence>
<dbReference type="InterPro" id="IPR006854">
    <property type="entry name" value="Phosphoprotein_F17"/>
</dbReference>
<protein>
    <submittedName>
        <fullName evidence="5">DNA-binding virion protein</fullName>
    </submittedName>
</protein>
<dbReference type="GO" id="GO:0019082">
    <property type="term" value="P:viral protein processing"/>
    <property type="evidence" value="ECO:0007669"/>
    <property type="project" value="InterPro"/>
</dbReference>
<reference evidence="5 6" key="1">
    <citation type="journal article" date="2005" name="J. Virol.">
        <title>Genome of deerpox virus.</title>
        <authorList>
            <person name="Afonso C.L."/>
            <person name="Delhon G."/>
            <person name="Tulman E.R."/>
            <person name="Lu Z."/>
            <person name="Zsak A."/>
            <person name="Becerra V.M."/>
            <person name="Zsak L."/>
            <person name="Kutish G.F."/>
            <person name="Rock D.L."/>
        </authorList>
    </citation>
    <scope>NUCLEOTIDE SEQUENCE [LARGE SCALE GENOMIC DNA]</scope>
    <source>
        <strain evidence="6">Mule deer/United States/W-848-83/1983</strain>
    </source>
</reference>
<keyword evidence="2" id="KW-0426">Late protein</keyword>
<accession>Q08FW2</accession>
<dbReference type="EMBL" id="AY689436">
    <property type="protein sequence ID" value="ABI99195.1"/>
    <property type="molecule type" value="Genomic_DNA"/>
</dbReference>
<gene>
    <name evidence="5" type="ORF">DpV83gp039</name>
</gene>
<proteinExistence type="inferred from homology"/>
<keyword evidence="1" id="KW-0597">Phosphoprotein</keyword>
<dbReference type="RefSeq" id="YP_227415.1">
    <property type="nucleotide sequence ID" value="NC_006966.1"/>
</dbReference>
<evidence type="ECO:0000313" key="6">
    <source>
        <dbReference type="Proteomes" id="UP000000866"/>
    </source>
</evidence>
<evidence type="ECO:0000256" key="3">
    <source>
        <dbReference type="ARBA" id="ARBA00023125"/>
    </source>
</evidence>
<dbReference type="GeneID" id="3346452"/>
<dbReference type="GO" id="GO:0003677">
    <property type="term" value="F:DNA binding"/>
    <property type="evidence" value="ECO:0007669"/>
    <property type="project" value="UniProtKB-KW"/>
</dbReference>
<comment type="similarity">
    <text evidence="4">Belongs to the orthopoxvirus OPG062 family.</text>
</comment>
<dbReference type="Proteomes" id="UP000000866">
    <property type="component" value="Segment"/>
</dbReference>
<sequence>MALSNISSPYYAHTPFYIDTKEGRYLVLKALKVCNIRNVECDSAKASCILKVEKPVVSACERPLSPCERAARASSPNRANNNAIPFMKTNMLEDIQANNRNVVSRILG</sequence>
<name>Q08FW2_DPV83</name>
<evidence type="ECO:0000256" key="4">
    <source>
        <dbReference type="ARBA" id="ARBA00034718"/>
    </source>
</evidence>
<dbReference type="OrthoDB" id="25950at10239"/>
<dbReference type="PIRSF" id="PIRSF003688">
    <property type="entry name" value="VAC_PP"/>
    <property type="match status" value="1"/>
</dbReference>
<evidence type="ECO:0000256" key="1">
    <source>
        <dbReference type="ARBA" id="ARBA00022553"/>
    </source>
</evidence>